<dbReference type="InterPro" id="IPR000089">
    <property type="entry name" value="Biotin_lipoyl"/>
</dbReference>
<accession>A0ABS9KGV4</accession>
<reference evidence="7" key="2">
    <citation type="submission" date="2024-05" db="EMBL/GenBank/DDBJ databases">
        <title>Rhodohalobacter halophilus gen. nov., sp. nov., a moderately halophilic member of the family Balneolaceae.</title>
        <authorList>
            <person name="Xia J."/>
        </authorList>
    </citation>
    <scope>NUCLEOTIDE SEQUENCE</scope>
    <source>
        <strain evidence="7">WB101</strain>
    </source>
</reference>
<comment type="pathway">
    <text evidence="4">Lipid metabolism; fatty acid biosynthesis.</text>
</comment>
<dbReference type="InterPro" id="IPR001249">
    <property type="entry name" value="AcCoA_biotinCC"/>
</dbReference>
<evidence type="ECO:0000259" key="6">
    <source>
        <dbReference type="PROSITE" id="PS50968"/>
    </source>
</evidence>
<evidence type="ECO:0000256" key="1">
    <source>
        <dbReference type="ARBA" id="ARBA00003761"/>
    </source>
</evidence>
<dbReference type="RefSeq" id="WP_237855438.1">
    <property type="nucleotide sequence ID" value="NZ_JAKLWS010000025.1"/>
</dbReference>
<dbReference type="PANTHER" id="PTHR45266">
    <property type="entry name" value="OXALOACETATE DECARBOXYLASE ALPHA CHAIN"/>
    <property type="match status" value="1"/>
</dbReference>
<comment type="caution">
    <text evidence="7">The sequence shown here is derived from an EMBL/GenBank/DDBJ whole genome shotgun (WGS) entry which is preliminary data.</text>
</comment>
<dbReference type="GO" id="GO:0003989">
    <property type="term" value="F:acetyl-CoA carboxylase activity"/>
    <property type="evidence" value="ECO:0007669"/>
    <property type="project" value="UniProtKB-EC"/>
</dbReference>
<keyword evidence="8" id="KW-1185">Reference proteome</keyword>
<dbReference type="Gene3D" id="2.40.50.100">
    <property type="match status" value="1"/>
</dbReference>
<keyword evidence="7" id="KW-0436">Ligase</keyword>
<dbReference type="PRINTS" id="PR01071">
    <property type="entry name" value="ACOABIOTINCC"/>
</dbReference>
<evidence type="ECO:0000313" key="7">
    <source>
        <dbReference type="EMBL" id="MCG2590081.1"/>
    </source>
</evidence>
<gene>
    <name evidence="7" type="primary">accB</name>
    <name evidence="7" type="ORF">L6773_16000</name>
</gene>
<name>A0ABS9KGV4_9BACT</name>
<feature type="region of interest" description="Disordered" evidence="5">
    <location>
        <begin position="41"/>
        <end position="91"/>
    </location>
</feature>
<protein>
    <recommendedName>
        <fullName evidence="2 4">Biotin carboxyl carrier protein of acetyl-CoA carboxylase</fullName>
    </recommendedName>
</protein>
<dbReference type="PANTHER" id="PTHR45266:SF3">
    <property type="entry name" value="OXALOACETATE DECARBOXYLASE ALPHA CHAIN"/>
    <property type="match status" value="1"/>
</dbReference>
<dbReference type="SUPFAM" id="SSF51230">
    <property type="entry name" value="Single hybrid motif"/>
    <property type="match status" value="1"/>
</dbReference>
<dbReference type="Proteomes" id="UP001165366">
    <property type="component" value="Unassembled WGS sequence"/>
</dbReference>
<evidence type="ECO:0000313" key="8">
    <source>
        <dbReference type="Proteomes" id="UP001165366"/>
    </source>
</evidence>
<proteinExistence type="predicted"/>
<evidence type="ECO:0000256" key="3">
    <source>
        <dbReference type="ARBA" id="ARBA00023267"/>
    </source>
</evidence>
<dbReference type="CDD" id="cd06850">
    <property type="entry name" value="biotinyl_domain"/>
    <property type="match status" value="1"/>
</dbReference>
<sequence>MDLKLVKKLLDLISESEVDEVSIEEGDFKIKVKKTSELSSQPAVQYQIPQQPHAPQQPSQPQQPTASVESGETDTEESESKPDGEVVKSPIVGTFYEASSPDSDPFVTVGDHISAGDTLCIVEAMKIMNEIEAEFSGTVQKILVDDASPVEFDQPLFVIKKD</sequence>
<organism evidence="7 8">
    <name type="scientific">Rhodohalobacter sulfatireducens</name>
    <dbReference type="NCBI Taxonomy" id="2911366"/>
    <lineage>
        <taxon>Bacteria</taxon>
        <taxon>Pseudomonadati</taxon>
        <taxon>Balneolota</taxon>
        <taxon>Balneolia</taxon>
        <taxon>Balneolales</taxon>
        <taxon>Balneolaceae</taxon>
        <taxon>Rhodohalobacter</taxon>
    </lineage>
</organism>
<feature type="domain" description="Lipoyl-binding" evidence="6">
    <location>
        <begin position="84"/>
        <end position="160"/>
    </location>
</feature>
<dbReference type="InterPro" id="IPR050709">
    <property type="entry name" value="Biotin_Carboxyl_Carrier/Decarb"/>
</dbReference>
<dbReference type="NCBIfam" id="TIGR00531">
    <property type="entry name" value="BCCP"/>
    <property type="match status" value="1"/>
</dbReference>
<evidence type="ECO:0000256" key="4">
    <source>
        <dbReference type="RuleBase" id="RU364072"/>
    </source>
</evidence>
<keyword evidence="4" id="KW-0276">Fatty acid metabolism</keyword>
<keyword evidence="4" id="KW-0275">Fatty acid biosynthesis</keyword>
<dbReference type="Pfam" id="PF00364">
    <property type="entry name" value="Biotin_lipoyl"/>
    <property type="match status" value="1"/>
</dbReference>
<evidence type="ECO:0000256" key="2">
    <source>
        <dbReference type="ARBA" id="ARBA00017562"/>
    </source>
</evidence>
<keyword evidence="4" id="KW-0443">Lipid metabolism</keyword>
<comment type="function">
    <text evidence="1 4">This protein is a component of the acetyl coenzyme A carboxylase complex; first, biotin carboxylase catalyzes the carboxylation of the carrier protein and then the transcarboxylase transfers the carboxyl group to form malonyl-CoA.</text>
</comment>
<dbReference type="EMBL" id="JAKLWS010000025">
    <property type="protein sequence ID" value="MCG2590081.1"/>
    <property type="molecule type" value="Genomic_DNA"/>
</dbReference>
<dbReference type="PROSITE" id="PS50968">
    <property type="entry name" value="BIOTINYL_LIPOYL"/>
    <property type="match status" value="1"/>
</dbReference>
<keyword evidence="4" id="KW-0444">Lipid biosynthesis</keyword>
<dbReference type="InterPro" id="IPR011053">
    <property type="entry name" value="Single_hybrid_motif"/>
</dbReference>
<reference evidence="7" key="1">
    <citation type="submission" date="2022-01" db="EMBL/GenBank/DDBJ databases">
        <authorList>
            <person name="Wang Y."/>
        </authorList>
    </citation>
    <scope>NUCLEOTIDE SEQUENCE</scope>
    <source>
        <strain evidence="7">WB101</strain>
    </source>
</reference>
<feature type="compositionally biased region" description="Low complexity" evidence="5">
    <location>
        <begin position="45"/>
        <end position="70"/>
    </location>
</feature>
<keyword evidence="3 4" id="KW-0092">Biotin</keyword>
<evidence type="ECO:0000256" key="5">
    <source>
        <dbReference type="SAM" id="MobiDB-lite"/>
    </source>
</evidence>